<feature type="region of interest" description="Disordered" evidence="1">
    <location>
        <begin position="1"/>
        <end position="68"/>
    </location>
</feature>
<name>A0AAV8PIB3_ENSVE</name>
<organism evidence="2 3">
    <name type="scientific">Ensete ventricosum</name>
    <name type="common">Abyssinian banana</name>
    <name type="synonym">Musa ensete</name>
    <dbReference type="NCBI Taxonomy" id="4639"/>
    <lineage>
        <taxon>Eukaryota</taxon>
        <taxon>Viridiplantae</taxon>
        <taxon>Streptophyta</taxon>
        <taxon>Embryophyta</taxon>
        <taxon>Tracheophyta</taxon>
        <taxon>Spermatophyta</taxon>
        <taxon>Magnoliopsida</taxon>
        <taxon>Liliopsida</taxon>
        <taxon>Zingiberales</taxon>
        <taxon>Musaceae</taxon>
        <taxon>Ensete</taxon>
    </lineage>
</organism>
<gene>
    <name evidence="2" type="ORF">OPV22_013189</name>
</gene>
<evidence type="ECO:0000313" key="3">
    <source>
        <dbReference type="Proteomes" id="UP001222027"/>
    </source>
</evidence>
<evidence type="ECO:0000313" key="2">
    <source>
        <dbReference type="EMBL" id="KAJ8491468.1"/>
    </source>
</evidence>
<dbReference type="Proteomes" id="UP001222027">
    <property type="component" value="Unassembled WGS sequence"/>
</dbReference>
<evidence type="ECO:0000256" key="1">
    <source>
        <dbReference type="SAM" id="MobiDB-lite"/>
    </source>
</evidence>
<feature type="compositionally biased region" description="Polar residues" evidence="1">
    <location>
        <begin position="32"/>
        <end position="57"/>
    </location>
</feature>
<dbReference type="AlphaFoldDB" id="A0AAV8PIB3"/>
<reference evidence="2 3" key="1">
    <citation type="submission" date="2022-12" db="EMBL/GenBank/DDBJ databases">
        <title>Chromosome-scale assembly of the Ensete ventricosum genome.</title>
        <authorList>
            <person name="Dussert Y."/>
            <person name="Stocks J."/>
            <person name="Wendawek A."/>
            <person name="Woldeyes F."/>
            <person name="Nichols R.A."/>
            <person name="Borrell J.S."/>
        </authorList>
    </citation>
    <scope>NUCLEOTIDE SEQUENCE [LARGE SCALE GENOMIC DNA]</scope>
    <source>
        <strain evidence="3">cv. Maze</strain>
        <tissue evidence="2">Seeds</tissue>
    </source>
</reference>
<proteinExistence type="predicted"/>
<accession>A0AAV8PIB3</accession>
<keyword evidence="3" id="KW-1185">Reference proteome</keyword>
<sequence length="116" mass="12582">MAPSQATRHGPEPDWGFSNKSESARDMGHVSSYFSRQASSPAQRSPKETSTQKTPSLAPSPPKQTPLPNLLPALRLLLLPPEAALFRIPSPISPAANPRLLEFFPSQTPLLRSPGF</sequence>
<protein>
    <submittedName>
        <fullName evidence="2">Uncharacterized protein</fullName>
    </submittedName>
</protein>
<dbReference type="EMBL" id="JAQQAF010000004">
    <property type="protein sequence ID" value="KAJ8491468.1"/>
    <property type="molecule type" value="Genomic_DNA"/>
</dbReference>
<comment type="caution">
    <text evidence="2">The sequence shown here is derived from an EMBL/GenBank/DDBJ whole genome shotgun (WGS) entry which is preliminary data.</text>
</comment>